<dbReference type="Proteomes" id="UP000183447">
    <property type="component" value="Unassembled WGS sequence"/>
</dbReference>
<proteinExistence type="inferred from homology"/>
<dbReference type="GO" id="GO:0046872">
    <property type="term" value="F:metal ion binding"/>
    <property type="evidence" value="ECO:0007669"/>
    <property type="project" value="UniProtKB-KW"/>
</dbReference>
<evidence type="ECO:0000313" key="6">
    <source>
        <dbReference type="EMBL" id="SFZ84603.1"/>
    </source>
</evidence>
<evidence type="ECO:0000256" key="4">
    <source>
        <dbReference type="ARBA" id="ARBA00022833"/>
    </source>
</evidence>
<feature type="domain" description="Metallo-beta-lactamase" evidence="5">
    <location>
        <begin position="60"/>
        <end position="261"/>
    </location>
</feature>
<evidence type="ECO:0000259" key="5">
    <source>
        <dbReference type="SMART" id="SM00849"/>
    </source>
</evidence>
<dbReference type="SMART" id="SM00849">
    <property type="entry name" value="Lactamase_B"/>
    <property type="match status" value="1"/>
</dbReference>
<dbReference type="Pfam" id="PF00753">
    <property type="entry name" value="Lactamase_B"/>
    <property type="match status" value="1"/>
</dbReference>
<dbReference type="InterPro" id="IPR001279">
    <property type="entry name" value="Metallo-B-lactamas"/>
</dbReference>
<comment type="similarity">
    <text evidence="1">Belongs to the metallo-beta-lactamase superfamily.</text>
</comment>
<dbReference type="PANTHER" id="PTHR42978:SF6">
    <property type="entry name" value="QUORUM-QUENCHING LACTONASE YTNP-RELATED"/>
    <property type="match status" value="1"/>
</dbReference>
<sequence length="288" mass="30357">MVWSAETSHPPAQRDAGGVPVTALFDGVLKSEFSAYHHTSPDALRAALGPAATAEAPFTDSSCFLVETSEGLALIDAGSGPHLDATAGRLEGHLRDLGIAHEAIGFVIMSHLHADHVGGLVDRDGARMFPKARMLLHAEEAAYWSRAEPGAAGDHHPADLTGLALKAYGETATTFTDGAEILPGITAIHLPGHTPGHSGFLIGQGARRLFIWGDVVHLPEVQLAHPEITTIYDHDPAGAEASRRRAFAMAADNGLTVAGMHLRQPPFVRLERRASGYAHHGVGQTGTT</sequence>
<keyword evidence="4" id="KW-0862">Zinc</keyword>
<dbReference type="PANTHER" id="PTHR42978">
    <property type="entry name" value="QUORUM-QUENCHING LACTONASE YTNP-RELATED-RELATED"/>
    <property type="match status" value="1"/>
</dbReference>
<evidence type="ECO:0000256" key="1">
    <source>
        <dbReference type="ARBA" id="ARBA00007749"/>
    </source>
</evidence>
<name>A0A1K2HXZ6_9HYPH</name>
<dbReference type="GO" id="GO:0016787">
    <property type="term" value="F:hydrolase activity"/>
    <property type="evidence" value="ECO:0007669"/>
    <property type="project" value="UniProtKB-KW"/>
</dbReference>
<dbReference type="EMBL" id="FPKU01000002">
    <property type="protein sequence ID" value="SFZ84603.1"/>
    <property type="molecule type" value="Genomic_DNA"/>
</dbReference>
<evidence type="ECO:0000313" key="7">
    <source>
        <dbReference type="Proteomes" id="UP000183447"/>
    </source>
</evidence>
<keyword evidence="3" id="KW-0378">Hydrolase</keyword>
<protein>
    <submittedName>
        <fullName evidence="6">Glyoxylase, beta-lactamase superfamily II</fullName>
    </submittedName>
</protein>
<dbReference type="AlphaFoldDB" id="A0A1K2HXZ6"/>
<dbReference type="SUPFAM" id="SSF56281">
    <property type="entry name" value="Metallo-hydrolase/oxidoreductase"/>
    <property type="match status" value="1"/>
</dbReference>
<dbReference type="STRING" id="665118.SAMN02983003_2109"/>
<dbReference type="Gene3D" id="3.60.15.10">
    <property type="entry name" value="Ribonuclease Z/Hydroxyacylglutathione hydrolase-like"/>
    <property type="match status" value="1"/>
</dbReference>
<dbReference type="InterPro" id="IPR051013">
    <property type="entry name" value="MBL_superfamily_lactonases"/>
</dbReference>
<evidence type="ECO:0000256" key="2">
    <source>
        <dbReference type="ARBA" id="ARBA00022723"/>
    </source>
</evidence>
<organism evidence="6 7">
    <name type="scientific">Devosia enhydra</name>
    <dbReference type="NCBI Taxonomy" id="665118"/>
    <lineage>
        <taxon>Bacteria</taxon>
        <taxon>Pseudomonadati</taxon>
        <taxon>Pseudomonadota</taxon>
        <taxon>Alphaproteobacteria</taxon>
        <taxon>Hyphomicrobiales</taxon>
        <taxon>Devosiaceae</taxon>
        <taxon>Devosia</taxon>
    </lineage>
</organism>
<dbReference type="CDD" id="cd07720">
    <property type="entry name" value="OPHC2-like_MBL-fold"/>
    <property type="match status" value="1"/>
</dbReference>
<gene>
    <name evidence="6" type="ORF">SAMN02983003_2109</name>
</gene>
<evidence type="ECO:0000256" key="3">
    <source>
        <dbReference type="ARBA" id="ARBA00022801"/>
    </source>
</evidence>
<reference evidence="6 7" key="1">
    <citation type="submission" date="2016-11" db="EMBL/GenBank/DDBJ databases">
        <authorList>
            <person name="Jaros S."/>
            <person name="Januszkiewicz K."/>
            <person name="Wedrychowicz H."/>
        </authorList>
    </citation>
    <scope>NUCLEOTIDE SEQUENCE [LARGE SCALE GENOMIC DNA]</scope>
    <source>
        <strain evidence="6 7">ATCC 23634</strain>
    </source>
</reference>
<dbReference type="InterPro" id="IPR036866">
    <property type="entry name" value="RibonucZ/Hydroxyglut_hydro"/>
</dbReference>
<accession>A0A1K2HXZ6</accession>
<keyword evidence="7" id="KW-1185">Reference proteome</keyword>
<keyword evidence="2" id="KW-0479">Metal-binding</keyword>